<dbReference type="InterPro" id="IPR039556">
    <property type="entry name" value="ICL/PEPM"/>
</dbReference>
<reference evidence="1 2" key="1">
    <citation type="submission" date="2022-11" db="EMBL/GenBank/DDBJ databases">
        <title>Study of microbial diversity in lake waters.</title>
        <authorList>
            <person name="Zhang J."/>
        </authorList>
    </citation>
    <scope>NUCLEOTIDE SEQUENCE [LARGE SCALE GENOMIC DNA]</scope>
    <source>
        <strain evidence="1 2">DT12</strain>
    </source>
</reference>
<name>A0ABT3X3H5_9BACL</name>
<dbReference type="InterPro" id="IPR040442">
    <property type="entry name" value="Pyrv_kinase-like_dom_sf"/>
</dbReference>
<dbReference type="PANTHER" id="PTHR42905">
    <property type="entry name" value="PHOSPHOENOLPYRUVATE CARBOXYLASE"/>
    <property type="match status" value="1"/>
</dbReference>
<sequence>MNNIQKFNELHHGERLLFLGNAWDLLSALALEKAGFQAIGTTSWGIAQSLGFEDGEKMDFKTHLEVIKRIVDHVRIPVSADIEAGYGEDTHTILEHVLRTADLGVAGINIEDSLKRRPGLRAAKEHAELLSKIRTALDQRGFADFFLNARIDTYFQLDDPLPETLTRAAVYVEHGASGIFVPGLKDEDEIRTVAVQVSAPLNLLSLPGLTNCKKLAELGVKRFSIGNALSDQLAAFAEKSAVRLFEAQDTAALYPN</sequence>
<dbReference type="InterPro" id="IPR015813">
    <property type="entry name" value="Pyrv/PenolPyrv_kinase-like_dom"/>
</dbReference>
<dbReference type="CDD" id="cd00377">
    <property type="entry name" value="ICL_PEPM"/>
    <property type="match status" value="1"/>
</dbReference>
<dbReference type="SUPFAM" id="SSF51621">
    <property type="entry name" value="Phosphoenolpyruvate/pyruvate domain"/>
    <property type="match status" value="1"/>
</dbReference>
<keyword evidence="1" id="KW-0456">Lyase</keyword>
<dbReference type="Pfam" id="PF13714">
    <property type="entry name" value="PEP_mutase"/>
    <property type="match status" value="1"/>
</dbReference>
<dbReference type="GO" id="GO:0016829">
    <property type="term" value="F:lyase activity"/>
    <property type="evidence" value="ECO:0007669"/>
    <property type="project" value="UniProtKB-KW"/>
</dbReference>
<keyword evidence="2" id="KW-1185">Reference proteome</keyword>
<dbReference type="Gene3D" id="3.20.20.60">
    <property type="entry name" value="Phosphoenolpyruvate-binding domains"/>
    <property type="match status" value="1"/>
</dbReference>
<comment type="caution">
    <text evidence="1">The sequence shown here is derived from an EMBL/GenBank/DDBJ whole genome shotgun (WGS) entry which is preliminary data.</text>
</comment>
<protein>
    <submittedName>
        <fullName evidence="1">Isocitrate lyase/phosphoenolpyruvate mutase family protein</fullName>
    </submittedName>
</protein>
<proteinExistence type="predicted"/>
<dbReference type="Proteomes" id="UP001208017">
    <property type="component" value="Unassembled WGS sequence"/>
</dbReference>
<accession>A0ABT3X3H5</accession>
<evidence type="ECO:0000313" key="1">
    <source>
        <dbReference type="EMBL" id="MCX7569299.1"/>
    </source>
</evidence>
<dbReference type="PANTHER" id="PTHR42905:SF16">
    <property type="entry name" value="CARBOXYPHOSPHONOENOLPYRUVATE PHOSPHONOMUTASE-LIKE PROTEIN (AFU_ORTHOLOGUE AFUA_5G07230)"/>
    <property type="match status" value="1"/>
</dbReference>
<evidence type="ECO:0000313" key="2">
    <source>
        <dbReference type="Proteomes" id="UP001208017"/>
    </source>
</evidence>
<organism evidence="1 2">
    <name type="scientific">Tumebacillus lacus</name>
    <dbReference type="NCBI Taxonomy" id="2995335"/>
    <lineage>
        <taxon>Bacteria</taxon>
        <taxon>Bacillati</taxon>
        <taxon>Bacillota</taxon>
        <taxon>Bacilli</taxon>
        <taxon>Bacillales</taxon>
        <taxon>Alicyclobacillaceae</taxon>
        <taxon>Tumebacillus</taxon>
    </lineage>
</organism>
<dbReference type="RefSeq" id="WP_267150545.1">
    <property type="nucleotide sequence ID" value="NZ_JAPMLT010000002.1"/>
</dbReference>
<gene>
    <name evidence="1" type="ORF">OS242_04940</name>
</gene>
<dbReference type="EMBL" id="JAPMLT010000002">
    <property type="protein sequence ID" value="MCX7569299.1"/>
    <property type="molecule type" value="Genomic_DNA"/>
</dbReference>